<dbReference type="OrthoDB" id="608866at2759"/>
<accession>A0A9P6MA95</accession>
<dbReference type="Proteomes" id="UP000749646">
    <property type="component" value="Unassembled WGS sequence"/>
</dbReference>
<evidence type="ECO:0000313" key="2">
    <source>
        <dbReference type="EMBL" id="KAF9984165.1"/>
    </source>
</evidence>
<reference evidence="2" key="1">
    <citation type="journal article" date="2020" name="Fungal Divers.">
        <title>Resolving the Mortierellaceae phylogeny through synthesis of multi-gene phylogenetics and phylogenomics.</title>
        <authorList>
            <person name="Vandepol N."/>
            <person name="Liber J."/>
            <person name="Desiro A."/>
            <person name="Na H."/>
            <person name="Kennedy M."/>
            <person name="Barry K."/>
            <person name="Grigoriev I.V."/>
            <person name="Miller A.N."/>
            <person name="O'Donnell K."/>
            <person name="Stajich J.E."/>
            <person name="Bonito G."/>
        </authorList>
    </citation>
    <scope>NUCLEOTIDE SEQUENCE</scope>
    <source>
        <strain evidence="2">MES-2147</strain>
    </source>
</reference>
<name>A0A9P6MA95_9FUNG</name>
<sequence length="75" mass="8484">MESARKWTDKERELVIKGIERFDIGHFGKIAEEHLPSWASLVAKGIEEQWPSSEKATASWDNSSTPLNDEDIGVE</sequence>
<organism evidence="2 3">
    <name type="scientific">Modicella reniformis</name>
    <dbReference type="NCBI Taxonomy" id="1440133"/>
    <lineage>
        <taxon>Eukaryota</taxon>
        <taxon>Fungi</taxon>
        <taxon>Fungi incertae sedis</taxon>
        <taxon>Mucoromycota</taxon>
        <taxon>Mortierellomycotina</taxon>
        <taxon>Mortierellomycetes</taxon>
        <taxon>Mortierellales</taxon>
        <taxon>Mortierellaceae</taxon>
        <taxon>Modicella</taxon>
    </lineage>
</organism>
<feature type="compositionally biased region" description="Polar residues" evidence="1">
    <location>
        <begin position="51"/>
        <end position="67"/>
    </location>
</feature>
<protein>
    <submittedName>
        <fullName evidence="2">Uncharacterized protein</fullName>
    </submittedName>
</protein>
<proteinExistence type="predicted"/>
<keyword evidence="3" id="KW-1185">Reference proteome</keyword>
<gene>
    <name evidence="2" type="ORF">BGZ65_000877</name>
</gene>
<evidence type="ECO:0000256" key="1">
    <source>
        <dbReference type="SAM" id="MobiDB-lite"/>
    </source>
</evidence>
<comment type="caution">
    <text evidence="2">The sequence shown here is derived from an EMBL/GenBank/DDBJ whole genome shotgun (WGS) entry which is preliminary data.</text>
</comment>
<feature type="region of interest" description="Disordered" evidence="1">
    <location>
        <begin position="51"/>
        <end position="75"/>
    </location>
</feature>
<feature type="non-terminal residue" evidence="2">
    <location>
        <position position="75"/>
    </location>
</feature>
<dbReference type="AlphaFoldDB" id="A0A9P6MA95"/>
<evidence type="ECO:0000313" key="3">
    <source>
        <dbReference type="Proteomes" id="UP000749646"/>
    </source>
</evidence>
<dbReference type="EMBL" id="JAAAHW010003409">
    <property type="protein sequence ID" value="KAF9984165.1"/>
    <property type="molecule type" value="Genomic_DNA"/>
</dbReference>